<reference evidence="1" key="1">
    <citation type="submission" date="2018-02" db="EMBL/GenBank/DDBJ databases">
        <title>Rhizophora mucronata_Transcriptome.</title>
        <authorList>
            <person name="Meera S.P."/>
            <person name="Sreeshan A."/>
            <person name="Augustine A."/>
        </authorList>
    </citation>
    <scope>NUCLEOTIDE SEQUENCE</scope>
    <source>
        <tissue evidence="1">Leaf</tissue>
    </source>
</reference>
<proteinExistence type="predicted"/>
<sequence length="31" mass="3516">MERNECPRRTNVLEDSCQKGSNSYLGQASNK</sequence>
<protein>
    <submittedName>
        <fullName evidence="1">S-adenosylmethionine-dependent methyltransferase</fullName>
    </submittedName>
</protein>
<dbReference type="GO" id="GO:0032259">
    <property type="term" value="P:methylation"/>
    <property type="evidence" value="ECO:0007669"/>
    <property type="project" value="UniProtKB-KW"/>
</dbReference>
<name>A0A2P2M3K4_RHIMU</name>
<keyword evidence="1" id="KW-0808">Transferase</keyword>
<evidence type="ECO:0000313" key="1">
    <source>
        <dbReference type="EMBL" id="MBX24799.1"/>
    </source>
</evidence>
<dbReference type="GO" id="GO:0008168">
    <property type="term" value="F:methyltransferase activity"/>
    <property type="evidence" value="ECO:0007669"/>
    <property type="project" value="UniProtKB-KW"/>
</dbReference>
<keyword evidence="1" id="KW-0489">Methyltransferase</keyword>
<accession>A0A2P2M3K4</accession>
<dbReference type="EMBL" id="GGEC01044315">
    <property type="protein sequence ID" value="MBX24799.1"/>
    <property type="molecule type" value="Transcribed_RNA"/>
</dbReference>
<organism evidence="1">
    <name type="scientific">Rhizophora mucronata</name>
    <name type="common">Asiatic mangrove</name>
    <dbReference type="NCBI Taxonomy" id="61149"/>
    <lineage>
        <taxon>Eukaryota</taxon>
        <taxon>Viridiplantae</taxon>
        <taxon>Streptophyta</taxon>
        <taxon>Embryophyta</taxon>
        <taxon>Tracheophyta</taxon>
        <taxon>Spermatophyta</taxon>
        <taxon>Magnoliopsida</taxon>
        <taxon>eudicotyledons</taxon>
        <taxon>Gunneridae</taxon>
        <taxon>Pentapetalae</taxon>
        <taxon>rosids</taxon>
        <taxon>fabids</taxon>
        <taxon>Malpighiales</taxon>
        <taxon>Rhizophoraceae</taxon>
        <taxon>Rhizophora</taxon>
    </lineage>
</organism>
<dbReference type="AlphaFoldDB" id="A0A2P2M3K4"/>